<dbReference type="AlphaFoldDB" id="A0A0A6D886"/>
<comment type="caution">
    <text evidence="3">The sequence shown here is derived from an EMBL/GenBank/DDBJ whole genome shotgun (WGS) entry which is preliminary data.</text>
</comment>
<dbReference type="InterPro" id="IPR003779">
    <property type="entry name" value="CMD-like"/>
</dbReference>
<dbReference type="OrthoDB" id="9802489at2"/>
<dbReference type="SUPFAM" id="SSF69118">
    <property type="entry name" value="AhpD-like"/>
    <property type="match status" value="1"/>
</dbReference>
<reference evidence="3 4" key="1">
    <citation type="submission" date="2014-10" db="EMBL/GenBank/DDBJ databases">
        <title>Draft genome sequence of Pseudomonas chlororaphis EA105.</title>
        <authorList>
            <person name="McCully L.M."/>
            <person name="Bitzer A.S."/>
            <person name="Spence C."/>
            <person name="Bais H."/>
            <person name="Silby M.W."/>
        </authorList>
    </citation>
    <scope>NUCLEOTIDE SEQUENCE [LARGE SCALE GENOMIC DNA]</scope>
    <source>
        <strain evidence="3 4">EA105</strain>
    </source>
</reference>
<dbReference type="PATRIC" id="fig|587753.9.peg.3311"/>
<sequence length="257" mass="27036">MITDTRNSTALPTLMALCLGVGAMFSVTTQAAEASPTMTSTPASAASLSSQQQAIPLIAAFMATSDMPNLNTALNQGLDAGLTISETREVLVQLYAYVGFPRSLNALNELMTVVQARKQRGLDDAPGREPSRATPVGDELLAAGTANQTKISGAPVKGPVFEFAPVINRFLQTHLFGDIFERDNLDWQSRELATVGALAASPGVESQLRSHMAASLRVGLSAAQLRQVTELLEKHGDTQTAKRASAALTQALATAGK</sequence>
<proteinExistence type="predicted"/>
<dbReference type="PANTHER" id="PTHR33570">
    <property type="entry name" value="4-CARBOXYMUCONOLACTONE DECARBOXYLASE FAMILY PROTEIN"/>
    <property type="match status" value="1"/>
</dbReference>
<dbReference type="Pfam" id="PF02627">
    <property type="entry name" value="CMD"/>
    <property type="match status" value="1"/>
</dbReference>
<dbReference type="Proteomes" id="UP000030564">
    <property type="component" value="Unassembled WGS sequence"/>
</dbReference>
<name>A0A0A6D886_9PSED</name>
<evidence type="ECO:0000256" key="1">
    <source>
        <dbReference type="SAM" id="SignalP"/>
    </source>
</evidence>
<keyword evidence="1" id="KW-0732">Signal</keyword>
<protein>
    <submittedName>
        <fullName evidence="3">Carboxymuconolactone decarboxylase</fullName>
    </submittedName>
</protein>
<dbReference type="InterPro" id="IPR052512">
    <property type="entry name" value="4CMD/NDH-1_regulator"/>
</dbReference>
<dbReference type="PANTHER" id="PTHR33570:SF2">
    <property type="entry name" value="CARBOXYMUCONOLACTONE DECARBOXYLASE-LIKE DOMAIN-CONTAINING PROTEIN"/>
    <property type="match status" value="1"/>
</dbReference>
<dbReference type="GO" id="GO:0051920">
    <property type="term" value="F:peroxiredoxin activity"/>
    <property type="evidence" value="ECO:0007669"/>
    <property type="project" value="InterPro"/>
</dbReference>
<accession>A0A0A6D886</accession>
<evidence type="ECO:0000313" key="3">
    <source>
        <dbReference type="EMBL" id="KHA70937.1"/>
    </source>
</evidence>
<feature type="domain" description="Carboxymuconolactone decarboxylase-like" evidence="2">
    <location>
        <begin position="169"/>
        <end position="249"/>
    </location>
</feature>
<dbReference type="InterPro" id="IPR029032">
    <property type="entry name" value="AhpD-like"/>
</dbReference>
<evidence type="ECO:0000313" key="4">
    <source>
        <dbReference type="Proteomes" id="UP000030564"/>
    </source>
</evidence>
<feature type="signal peptide" evidence="1">
    <location>
        <begin position="1"/>
        <end position="31"/>
    </location>
</feature>
<dbReference type="Gene3D" id="1.20.1290.10">
    <property type="entry name" value="AhpD-like"/>
    <property type="match status" value="1"/>
</dbReference>
<feature type="chain" id="PRO_5002015329" evidence="1">
    <location>
        <begin position="32"/>
        <end position="257"/>
    </location>
</feature>
<evidence type="ECO:0000259" key="2">
    <source>
        <dbReference type="Pfam" id="PF02627"/>
    </source>
</evidence>
<gene>
    <name evidence="3" type="ORF">NZ35_23205</name>
</gene>
<organism evidence="3 4">
    <name type="scientific">Pseudomonas chlororaphis</name>
    <dbReference type="NCBI Taxonomy" id="587753"/>
    <lineage>
        <taxon>Bacteria</taxon>
        <taxon>Pseudomonadati</taxon>
        <taxon>Pseudomonadota</taxon>
        <taxon>Gammaproteobacteria</taxon>
        <taxon>Pseudomonadales</taxon>
        <taxon>Pseudomonadaceae</taxon>
        <taxon>Pseudomonas</taxon>
    </lineage>
</organism>
<dbReference type="EMBL" id="JSFK01000028">
    <property type="protein sequence ID" value="KHA70937.1"/>
    <property type="molecule type" value="Genomic_DNA"/>
</dbReference>